<dbReference type="Pfam" id="PF07690">
    <property type="entry name" value="MFS_1"/>
    <property type="match status" value="1"/>
</dbReference>
<protein>
    <submittedName>
        <fullName evidence="7">MFS transporter-like protein</fullName>
    </submittedName>
</protein>
<keyword evidence="8" id="KW-1185">Reference proteome</keyword>
<dbReference type="GO" id="GO:0005886">
    <property type="term" value="C:plasma membrane"/>
    <property type="evidence" value="ECO:0007669"/>
    <property type="project" value="TreeGrafter"/>
</dbReference>
<evidence type="ECO:0000256" key="6">
    <source>
        <dbReference type="SAM" id="Phobius"/>
    </source>
</evidence>
<feature type="transmembrane region" description="Helical" evidence="6">
    <location>
        <begin position="442"/>
        <end position="463"/>
    </location>
</feature>
<feature type="transmembrane region" description="Helical" evidence="6">
    <location>
        <begin position="65"/>
        <end position="93"/>
    </location>
</feature>
<feature type="transmembrane region" description="Helical" evidence="6">
    <location>
        <begin position="356"/>
        <end position="384"/>
    </location>
</feature>
<evidence type="ECO:0000313" key="8">
    <source>
        <dbReference type="Proteomes" id="UP000298493"/>
    </source>
</evidence>
<dbReference type="GO" id="GO:0022857">
    <property type="term" value="F:transmembrane transporter activity"/>
    <property type="evidence" value="ECO:0007669"/>
    <property type="project" value="InterPro"/>
</dbReference>
<evidence type="ECO:0000256" key="3">
    <source>
        <dbReference type="ARBA" id="ARBA00022989"/>
    </source>
</evidence>
<comment type="subcellular location">
    <subcellularLocation>
        <location evidence="1">Membrane</location>
        <topology evidence="1">Multi-pass membrane protein</topology>
    </subcellularLocation>
</comment>
<reference evidence="7 8" key="1">
    <citation type="submission" date="2019-04" db="EMBL/GenBank/DDBJ databases">
        <title>High contiguity whole genome sequence and gene annotation resource for two Venturia nashicola isolates.</title>
        <authorList>
            <person name="Prokchorchik M."/>
            <person name="Won K."/>
            <person name="Lee Y."/>
            <person name="Choi E.D."/>
            <person name="Segonzac C."/>
            <person name="Sohn K.H."/>
        </authorList>
    </citation>
    <scope>NUCLEOTIDE SEQUENCE [LARGE SCALE GENOMIC DNA]</scope>
    <source>
        <strain evidence="7 8">PRI2</strain>
    </source>
</reference>
<evidence type="ECO:0000313" key="7">
    <source>
        <dbReference type="EMBL" id="TID23149.1"/>
    </source>
</evidence>
<dbReference type="Proteomes" id="UP000298493">
    <property type="component" value="Unassembled WGS sequence"/>
</dbReference>
<dbReference type="Gene3D" id="1.20.1250.20">
    <property type="entry name" value="MFS general substrate transporter like domains"/>
    <property type="match status" value="2"/>
</dbReference>
<name>A0A4Z1P8K9_9PEZI</name>
<dbReference type="OrthoDB" id="2585655at2759"/>
<feature type="transmembrane region" description="Helical" evidence="6">
    <location>
        <begin position="469"/>
        <end position="495"/>
    </location>
</feature>
<dbReference type="InterPro" id="IPR036259">
    <property type="entry name" value="MFS_trans_sf"/>
</dbReference>
<feature type="transmembrane region" description="Helical" evidence="6">
    <location>
        <begin position="221"/>
        <end position="242"/>
    </location>
</feature>
<dbReference type="STRING" id="86259.A0A4Z1P8K9"/>
<feature type="compositionally biased region" description="Basic and acidic residues" evidence="5">
    <location>
        <begin position="285"/>
        <end position="296"/>
    </location>
</feature>
<evidence type="ECO:0000256" key="2">
    <source>
        <dbReference type="ARBA" id="ARBA00022692"/>
    </source>
</evidence>
<keyword evidence="3 6" id="KW-1133">Transmembrane helix</keyword>
<feature type="compositionally biased region" description="Polar residues" evidence="5">
    <location>
        <begin position="269"/>
        <end position="280"/>
    </location>
</feature>
<keyword evidence="4 6" id="KW-0472">Membrane</keyword>
<gene>
    <name evidence="7" type="ORF">E6O75_ATG02323</name>
</gene>
<sequence length="578" mass="62804">MGLGVLDDVHMEKPPGTSRLSEKFDLNAPADVDAAGLKKRGGIVLIPQPSDDPNDPLNWSNAWKLSILAILGLSLAITNALGPMLTPGLVVIAKQYHVNHDLADGMMLGLLAFCTGFATFFVAAGADIWGKRPFYVIGMVFLLGSCIWGYAAKTFPSLTAVRALQGFASAPLECLVVQTVGDLSFLHERGARLAVWGTMIPVGVGAAQVISGFVIKNLGVNATFGLCALWFALLLPISYFCVFETTYVRKKVQMPSKEVPNAPEDTSSKRGSVQNVSKGGQATDGDGKGNENENETKFGIPTTKGQTGSIKVKFMEKIDMEDANTGRESYRSRLRLFRGRIVDKPYWRGVWKPIPLIAYPAILFSTIVHGTFFLWLIAEVLVSLQVLTHKPYNLNPAQVGLTKIPHMIAALIFAPTAGILSDWLAKFMTKKNNGIFEPEFRLTLMVIAVPVSTASFVGFGLAAEHRQSVAWILFWGVLQSVSSPFGTQAAVSYILDCYPQDMNQALVTIMFTKAVALLVVSSKVAGWYQAVGARSVMNTCAGINIGISLFTIPAYIYGKRFRSMVARSKLAAKYVERS</sequence>
<feature type="transmembrane region" description="Helical" evidence="6">
    <location>
        <begin position="536"/>
        <end position="557"/>
    </location>
</feature>
<dbReference type="EMBL" id="SNSC02000007">
    <property type="protein sequence ID" value="TID23149.1"/>
    <property type="molecule type" value="Genomic_DNA"/>
</dbReference>
<proteinExistence type="predicted"/>
<organism evidence="7 8">
    <name type="scientific">Venturia nashicola</name>
    <dbReference type="NCBI Taxonomy" id="86259"/>
    <lineage>
        <taxon>Eukaryota</taxon>
        <taxon>Fungi</taxon>
        <taxon>Dikarya</taxon>
        <taxon>Ascomycota</taxon>
        <taxon>Pezizomycotina</taxon>
        <taxon>Dothideomycetes</taxon>
        <taxon>Pleosporomycetidae</taxon>
        <taxon>Venturiales</taxon>
        <taxon>Venturiaceae</taxon>
        <taxon>Venturia</taxon>
    </lineage>
</organism>
<feature type="transmembrane region" description="Helical" evidence="6">
    <location>
        <begin position="193"/>
        <end position="215"/>
    </location>
</feature>
<feature type="transmembrane region" description="Helical" evidence="6">
    <location>
        <begin position="132"/>
        <end position="152"/>
    </location>
</feature>
<dbReference type="AlphaFoldDB" id="A0A4Z1P8K9"/>
<comment type="caution">
    <text evidence="7">The sequence shown here is derived from an EMBL/GenBank/DDBJ whole genome shotgun (WGS) entry which is preliminary data.</text>
</comment>
<dbReference type="PANTHER" id="PTHR23502">
    <property type="entry name" value="MAJOR FACILITATOR SUPERFAMILY"/>
    <property type="match status" value="1"/>
</dbReference>
<evidence type="ECO:0000256" key="4">
    <source>
        <dbReference type="ARBA" id="ARBA00023136"/>
    </source>
</evidence>
<keyword evidence="2 6" id="KW-0812">Transmembrane</keyword>
<feature type="region of interest" description="Disordered" evidence="5">
    <location>
        <begin position="254"/>
        <end position="305"/>
    </location>
</feature>
<dbReference type="PANTHER" id="PTHR23502:SF20">
    <property type="entry name" value="TRANSPORTER, PUTATIVE (AFU_ORTHOLOGUE AFUA_6G13880)-RELATED"/>
    <property type="match status" value="1"/>
</dbReference>
<accession>A0A4Z1P8K9</accession>
<dbReference type="SUPFAM" id="SSF103473">
    <property type="entry name" value="MFS general substrate transporter"/>
    <property type="match status" value="1"/>
</dbReference>
<dbReference type="InterPro" id="IPR011701">
    <property type="entry name" value="MFS"/>
</dbReference>
<evidence type="ECO:0000256" key="5">
    <source>
        <dbReference type="SAM" id="MobiDB-lite"/>
    </source>
</evidence>
<feature type="transmembrane region" description="Helical" evidence="6">
    <location>
        <begin position="507"/>
        <end position="530"/>
    </location>
</feature>
<feature type="transmembrane region" description="Helical" evidence="6">
    <location>
        <begin position="105"/>
        <end position="126"/>
    </location>
</feature>
<evidence type="ECO:0000256" key="1">
    <source>
        <dbReference type="ARBA" id="ARBA00004141"/>
    </source>
</evidence>